<accession>A0A0G3H4P0</accession>
<keyword evidence="3" id="KW-1185">Reference proteome</keyword>
<dbReference type="PATRIC" id="fig|571915.4.peg.2649"/>
<dbReference type="AlphaFoldDB" id="A0A0G3H4P0"/>
<dbReference type="OrthoDB" id="5291250at2"/>
<dbReference type="Pfam" id="PF09344">
    <property type="entry name" value="Cas_CT1975"/>
    <property type="match status" value="1"/>
</dbReference>
<evidence type="ECO:0000256" key="1">
    <source>
        <dbReference type="SAM" id="MobiDB-lite"/>
    </source>
</evidence>
<feature type="region of interest" description="Disordered" evidence="1">
    <location>
        <begin position="14"/>
        <end position="33"/>
    </location>
</feature>
<gene>
    <name evidence="2" type="ORF">CMUST_12410</name>
</gene>
<dbReference type="InterPro" id="IPR010148">
    <property type="entry name" value="CRISPR-assoc_prot_CT1975"/>
</dbReference>
<dbReference type="STRING" id="571915.CMUST_12410"/>
<sequence>MFIDFHAIQAIGPANINRDDSGSPKSTVFGGTRRTRVSSQAWKRAIRKDFEEHLDAEMLGERTLFAVDRIAKAITEEAPEFAEQSQKMAEEVLKAGGIKIQAAKKKKDDPENLPEKLITGYLLFLARAQIKALAHLAVTAYQEADGKIDKKSAKAAINDKHSIDVALFGRMIADSHDLSSDACCQVAHAVSVHPMEIEFDYFTAVDDNAPEDNAGAGMIGSIEFNASTLYRYATINVDALVTTLGSVDAAKKAIGAFTKAFALSMPTGKQTTFANRTRPEFFAISIRTDQPVNFVDAFEDAILVSKGRTSEATRRLAEYAIQSDKIYGSDSTNYYLATGTAATEELQLTLANFGENCTLPEIVSHAEEVARKATTEIE</sequence>
<name>A0A0G3H4P0_9CORY</name>
<dbReference type="NCBIfam" id="TIGR01869">
    <property type="entry name" value="casC_Cse4"/>
    <property type="match status" value="1"/>
</dbReference>
<evidence type="ECO:0000313" key="3">
    <source>
        <dbReference type="Proteomes" id="UP000035199"/>
    </source>
</evidence>
<dbReference type="RefSeq" id="WP_047262751.1">
    <property type="nucleotide sequence ID" value="NZ_CP011542.1"/>
</dbReference>
<proteinExistence type="predicted"/>
<reference evidence="2 3" key="1">
    <citation type="journal article" date="2015" name="Genome Announc.">
        <title>Complete Genome Sequence of the Type Strain Corynebacterium mustelae DSM 45274, Isolated from Various Tissues of a Male Ferret with Lethal Sepsis.</title>
        <authorList>
            <person name="Ruckert C."/>
            <person name="Eimer J."/>
            <person name="Winkler A."/>
            <person name="Tauch A."/>
        </authorList>
    </citation>
    <scope>NUCLEOTIDE SEQUENCE [LARGE SCALE GENOMIC DNA]</scope>
    <source>
        <strain evidence="2 3">DSM 45274</strain>
    </source>
</reference>
<dbReference type="Proteomes" id="UP000035199">
    <property type="component" value="Chromosome"/>
</dbReference>
<dbReference type="KEGG" id="cmv:CMUST_12410"/>
<dbReference type="EMBL" id="CP011542">
    <property type="protein sequence ID" value="AKK06788.1"/>
    <property type="molecule type" value="Genomic_DNA"/>
</dbReference>
<reference evidence="3" key="2">
    <citation type="submission" date="2015-05" db="EMBL/GenBank/DDBJ databases">
        <title>Complete genome sequence of Corynebacterium mustelae DSM 45274, isolated from various tissues of a male ferret with lethal sepsis.</title>
        <authorList>
            <person name="Ruckert C."/>
            <person name="Albersmeier A."/>
            <person name="Winkler A."/>
            <person name="Tauch A."/>
        </authorList>
    </citation>
    <scope>NUCLEOTIDE SEQUENCE [LARGE SCALE GENOMIC DNA]</scope>
    <source>
        <strain evidence="3">DSM 45274</strain>
    </source>
</reference>
<evidence type="ECO:0000313" key="2">
    <source>
        <dbReference type="EMBL" id="AKK06788.1"/>
    </source>
</evidence>
<organism evidence="2 3">
    <name type="scientific">Corynebacterium mustelae</name>
    <dbReference type="NCBI Taxonomy" id="571915"/>
    <lineage>
        <taxon>Bacteria</taxon>
        <taxon>Bacillati</taxon>
        <taxon>Actinomycetota</taxon>
        <taxon>Actinomycetes</taxon>
        <taxon>Mycobacteriales</taxon>
        <taxon>Corynebacteriaceae</taxon>
        <taxon>Corynebacterium</taxon>
    </lineage>
</organism>
<protein>
    <submittedName>
        <fullName evidence="2">CRISPR-associated protein Cas7/Cse4/CasC, subtype I-E/ECOLI</fullName>
    </submittedName>
</protein>